<dbReference type="OrthoDB" id="2564984at2759"/>
<organism evidence="3 4">
    <name type="scientific">Daedalea quercina L-15889</name>
    <dbReference type="NCBI Taxonomy" id="1314783"/>
    <lineage>
        <taxon>Eukaryota</taxon>
        <taxon>Fungi</taxon>
        <taxon>Dikarya</taxon>
        <taxon>Basidiomycota</taxon>
        <taxon>Agaricomycotina</taxon>
        <taxon>Agaricomycetes</taxon>
        <taxon>Polyporales</taxon>
        <taxon>Fomitopsis</taxon>
    </lineage>
</organism>
<evidence type="ECO:0000256" key="1">
    <source>
        <dbReference type="SAM" id="MobiDB-lite"/>
    </source>
</evidence>
<dbReference type="STRING" id="1314783.A0A165TSD5"/>
<keyword evidence="2" id="KW-1133">Transmembrane helix</keyword>
<feature type="transmembrane region" description="Helical" evidence="2">
    <location>
        <begin position="65"/>
        <end position="85"/>
    </location>
</feature>
<dbReference type="Proteomes" id="UP000076727">
    <property type="component" value="Unassembled WGS sequence"/>
</dbReference>
<evidence type="ECO:0000313" key="4">
    <source>
        <dbReference type="Proteomes" id="UP000076727"/>
    </source>
</evidence>
<name>A0A165TSD5_9APHY</name>
<dbReference type="AlphaFoldDB" id="A0A165TSD5"/>
<feature type="region of interest" description="Disordered" evidence="1">
    <location>
        <begin position="1"/>
        <end position="20"/>
    </location>
</feature>
<dbReference type="EMBL" id="KV429035">
    <property type="protein sequence ID" value="KZT73874.1"/>
    <property type="molecule type" value="Genomic_DNA"/>
</dbReference>
<protein>
    <submittedName>
        <fullName evidence="3">Uncharacterized protein</fullName>
    </submittedName>
</protein>
<dbReference type="Pfam" id="PF10164">
    <property type="entry name" value="BRI3"/>
    <property type="match status" value="1"/>
</dbReference>
<keyword evidence="2" id="KW-0812">Transmembrane</keyword>
<keyword evidence="2" id="KW-0472">Membrane</keyword>
<evidence type="ECO:0000313" key="3">
    <source>
        <dbReference type="EMBL" id="KZT73874.1"/>
    </source>
</evidence>
<accession>A0A165TSD5</accession>
<gene>
    <name evidence="3" type="ORF">DAEQUDRAFT_721355</name>
</gene>
<evidence type="ECO:0000256" key="2">
    <source>
        <dbReference type="SAM" id="Phobius"/>
    </source>
</evidence>
<proteinExistence type="predicted"/>
<sequence length="100" mass="10784">MMDKDTASPPRYDAVAPQAAAAPPLQVQPMQVPQPTNMEAQVGYNYQLELMAKCARGEHQVTTKYGVVGIIFSVALFPIGMLALLCDSKKKCDRCGLVVG</sequence>
<dbReference type="InterPro" id="IPR019317">
    <property type="entry name" value="BRI3"/>
</dbReference>
<reference evidence="3 4" key="1">
    <citation type="journal article" date="2016" name="Mol. Biol. Evol.">
        <title>Comparative Genomics of Early-Diverging Mushroom-Forming Fungi Provides Insights into the Origins of Lignocellulose Decay Capabilities.</title>
        <authorList>
            <person name="Nagy L.G."/>
            <person name="Riley R."/>
            <person name="Tritt A."/>
            <person name="Adam C."/>
            <person name="Daum C."/>
            <person name="Floudas D."/>
            <person name="Sun H."/>
            <person name="Yadav J.S."/>
            <person name="Pangilinan J."/>
            <person name="Larsson K.H."/>
            <person name="Matsuura K."/>
            <person name="Barry K."/>
            <person name="Labutti K."/>
            <person name="Kuo R."/>
            <person name="Ohm R.A."/>
            <person name="Bhattacharya S.S."/>
            <person name="Shirouzu T."/>
            <person name="Yoshinaga Y."/>
            <person name="Martin F.M."/>
            <person name="Grigoriev I.V."/>
            <person name="Hibbett D.S."/>
        </authorList>
    </citation>
    <scope>NUCLEOTIDE SEQUENCE [LARGE SCALE GENOMIC DNA]</scope>
    <source>
        <strain evidence="3 4">L-15889</strain>
    </source>
</reference>
<keyword evidence="4" id="KW-1185">Reference proteome</keyword>